<dbReference type="GO" id="GO:0005506">
    <property type="term" value="F:iron ion binding"/>
    <property type="evidence" value="ECO:0007669"/>
    <property type="project" value="UniProtKB-UniRule"/>
</dbReference>
<keyword evidence="3 7" id="KW-0378">Hydrolase</keyword>
<comment type="subcellular location">
    <subcellularLocation>
        <location evidence="7">Cytoplasm</location>
    </subcellularLocation>
</comment>
<feature type="binding site" evidence="7">
    <location>
        <position position="94"/>
    </location>
    <ligand>
        <name>Fe(3+)</name>
        <dbReference type="ChEBI" id="CHEBI:29034"/>
    </ligand>
</feature>
<feature type="binding site" evidence="7">
    <location>
        <position position="262"/>
    </location>
    <ligand>
        <name>Fe(3+)</name>
        <dbReference type="ChEBI" id="CHEBI:29034"/>
    </ligand>
</feature>
<reference evidence="9 10" key="1">
    <citation type="submission" date="2019-07" db="EMBL/GenBank/DDBJ databases">
        <title>Genome sequencing of lignin-degrading bacterial isolates.</title>
        <authorList>
            <person name="Gladden J."/>
        </authorList>
    </citation>
    <scope>NUCLEOTIDE SEQUENCE [LARGE SCALE GENOMIC DNA]</scope>
    <source>
        <strain evidence="9 10">J11</strain>
    </source>
</reference>
<feature type="binding site" evidence="7">
    <location>
        <position position="92"/>
    </location>
    <ligand>
        <name>Zn(2+)</name>
        <dbReference type="ChEBI" id="CHEBI:29105"/>
    </ligand>
</feature>
<feature type="binding site" evidence="7">
    <location>
        <position position="101"/>
    </location>
    <ligand>
        <name>4-imidazolone-5-propanoate</name>
        <dbReference type="ChEBI" id="CHEBI:77893"/>
    </ligand>
</feature>
<feature type="binding site" evidence="7">
    <location>
        <position position="92"/>
    </location>
    <ligand>
        <name>Fe(3+)</name>
        <dbReference type="ChEBI" id="CHEBI:29034"/>
    </ligand>
</feature>
<keyword evidence="4 7" id="KW-0369">Histidine metabolism</keyword>
<dbReference type="Pfam" id="PF01979">
    <property type="entry name" value="Amidohydro_1"/>
    <property type="match status" value="1"/>
</dbReference>
<dbReference type="AlphaFoldDB" id="A0A562BH43"/>
<evidence type="ECO:0000256" key="7">
    <source>
        <dbReference type="HAMAP-Rule" id="MF_00372"/>
    </source>
</evidence>
<dbReference type="GO" id="GO:0050480">
    <property type="term" value="F:imidazolonepropionase activity"/>
    <property type="evidence" value="ECO:0007669"/>
    <property type="project" value="UniProtKB-UniRule"/>
</dbReference>
<dbReference type="GO" id="GO:0008270">
    <property type="term" value="F:zinc ion binding"/>
    <property type="evidence" value="ECO:0007669"/>
    <property type="project" value="UniProtKB-UniRule"/>
</dbReference>
<dbReference type="PANTHER" id="PTHR42752:SF1">
    <property type="entry name" value="IMIDAZOLONEPROPIONASE-RELATED"/>
    <property type="match status" value="1"/>
</dbReference>
<feature type="binding site" evidence="7">
    <location>
        <position position="164"/>
    </location>
    <ligand>
        <name>N-formimidoyl-L-glutamate</name>
        <dbReference type="ChEBI" id="CHEBI:58928"/>
    </ligand>
</feature>
<comment type="catalytic activity">
    <reaction evidence="7">
        <text>4-imidazolone-5-propanoate + H2O = N-formimidoyl-L-glutamate</text>
        <dbReference type="Rhea" id="RHEA:23660"/>
        <dbReference type="ChEBI" id="CHEBI:15377"/>
        <dbReference type="ChEBI" id="CHEBI:58928"/>
        <dbReference type="ChEBI" id="CHEBI:77893"/>
        <dbReference type="EC" id="3.5.2.7"/>
    </reaction>
</comment>
<keyword evidence="2 7" id="KW-0479">Metal-binding</keyword>
<dbReference type="GO" id="GO:0019556">
    <property type="term" value="P:L-histidine catabolic process to glutamate and formamide"/>
    <property type="evidence" value="ECO:0007669"/>
    <property type="project" value="UniProtKB-UniRule"/>
</dbReference>
<comment type="cofactor">
    <cofactor evidence="7">
        <name>Zn(2+)</name>
        <dbReference type="ChEBI" id="CHEBI:29105"/>
    </cofactor>
    <cofactor evidence="7">
        <name>Fe(3+)</name>
        <dbReference type="ChEBI" id="CHEBI:29034"/>
    </cofactor>
    <text evidence="7">Binds 1 zinc or iron ion per subunit.</text>
</comment>
<dbReference type="GO" id="GO:0005737">
    <property type="term" value="C:cytoplasm"/>
    <property type="evidence" value="ECO:0007669"/>
    <property type="project" value="UniProtKB-SubCell"/>
</dbReference>
<dbReference type="Gene3D" id="3.20.20.140">
    <property type="entry name" value="Metal-dependent hydrolases"/>
    <property type="match status" value="1"/>
</dbReference>
<dbReference type="PANTHER" id="PTHR42752">
    <property type="entry name" value="IMIDAZOLONEPROPIONASE"/>
    <property type="match status" value="1"/>
</dbReference>
<feature type="domain" description="Amidohydrolase-related" evidence="8">
    <location>
        <begin position="83"/>
        <end position="424"/>
    </location>
</feature>
<dbReference type="SUPFAM" id="SSF51556">
    <property type="entry name" value="Metallo-dependent hydrolases"/>
    <property type="match status" value="1"/>
</dbReference>
<keyword evidence="10" id="KW-1185">Reference proteome</keyword>
<feature type="binding site" evidence="7">
    <location>
        <position position="337"/>
    </location>
    <ligand>
        <name>Zn(2+)</name>
        <dbReference type="ChEBI" id="CHEBI:29105"/>
    </ligand>
</feature>
<feature type="binding site" evidence="7">
    <location>
        <position position="341"/>
    </location>
    <ligand>
        <name>N-formimidoyl-L-glutamate</name>
        <dbReference type="ChEBI" id="CHEBI:58928"/>
    </ligand>
</feature>
<dbReference type="InterPro" id="IPR011059">
    <property type="entry name" value="Metal-dep_hydrolase_composite"/>
</dbReference>
<sequence>MTTSQVDRCVSSLSDPPDPSVAAAPCADGVWHRCHLLPDADPERAIRDGALVVENGRIAWLGAEAELPDDYRHLARHDAHGAWITPGLVDCHTHLVYGGNRANEFAMRLAGASYEDIARAGGGIVSTVRATRDTDEEVLFAQASARLRPLLAEGVTAIEIKSGYGLDLNAERKQLRVARRLGRAFGVTVHTTFLGAHALPPEFAGRADDYIARVCDEMLPALVEEGLVDAVDAFCEGIGFTAAQTERVFDAARRHGVPVKLHAEQLSNLGGAALAARYGAISADHLEHLDEAGVVAMAEAGTVAVLLPGAYYFLRDTQLPPIELLRRHGVPMALATDHNPGTSPVTSLLLMLNMGCTLFRLTVPEVLASVTVHAARALGAADRHGRLAVGRVADFALWQVDTPAELAYWFGRNPLARVVRHGRIFDGPASGDRPGENA</sequence>
<dbReference type="EC" id="3.5.2.7" evidence="1 7"/>
<evidence type="ECO:0000313" key="10">
    <source>
        <dbReference type="Proteomes" id="UP000318141"/>
    </source>
</evidence>
<dbReference type="HAMAP" id="MF_00372">
    <property type="entry name" value="HutI"/>
    <property type="match status" value="1"/>
</dbReference>
<evidence type="ECO:0000256" key="2">
    <source>
        <dbReference type="ARBA" id="ARBA00022723"/>
    </source>
</evidence>
<evidence type="ECO:0000259" key="8">
    <source>
        <dbReference type="Pfam" id="PF01979"/>
    </source>
</evidence>
<dbReference type="GO" id="GO:0019557">
    <property type="term" value="P:L-histidine catabolic process to glutamate and formate"/>
    <property type="evidence" value="ECO:0007669"/>
    <property type="project" value="UniProtKB-UniPathway"/>
</dbReference>
<dbReference type="EMBL" id="VLJN01000021">
    <property type="protein sequence ID" value="TWG84210.1"/>
    <property type="molecule type" value="Genomic_DNA"/>
</dbReference>
<dbReference type="InterPro" id="IPR005920">
    <property type="entry name" value="HutI"/>
</dbReference>
<gene>
    <name evidence="7" type="primary">hutI</name>
    <name evidence="9" type="ORF">L602_002800000090</name>
</gene>
<keyword evidence="5 7" id="KW-0862">Zinc</keyword>
<comment type="function">
    <text evidence="7">Catalyzes the hydrolytic cleavage of the carbon-nitrogen bond in imidazolone-5-propanoate to yield N-formimidoyl-L-glutamate. It is the third step in the universal histidine degradation pathway.</text>
</comment>
<comment type="caution">
    <text evidence="9">The sequence shown here is derived from an EMBL/GenBank/DDBJ whole genome shotgun (WGS) entry which is preliminary data.</text>
</comment>
<evidence type="ECO:0000256" key="4">
    <source>
        <dbReference type="ARBA" id="ARBA00022808"/>
    </source>
</evidence>
<keyword evidence="7" id="KW-0963">Cytoplasm</keyword>
<dbReference type="FunFam" id="3.20.20.140:FF:000007">
    <property type="entry name" value="Imidazolonepropionase"/>
    <property type="match status" value="1"/>
</dbReference>
<protein>
    <recommendedName>
        <fullName evidence="1 7">Imidazolonepropionase</fullName>
        <ecNumber evidence="1 7">3.5.2.7</ecNumber>
    </recommendedName>
    <alternativeName>
        <fullName evidence="7">Imidazolone-5-propionate hydrolase</fullName>
    </alternativeName>
</protein>
<name>A0A562BH43_9BURK</name>
<dbReference type="NCBIfam" id="TIGR01224">
    <property type="entry name" value="hutI"/>
    <property type="match status" value="1"/>
</dbReference>
<evidence type="ECO:0000256" key="1">
    <source>
        <dbReference type="ARBA" id="ARBA00012864"/>
    </source>
</evidence>
<evidence type="ECO:0000256" key="6">
    <source>
        <dbReference type="ARBA" id="ARBA00023004"/>
    </source>
</evidence>
<dbReference type="OrthoDB" id="9776455at2"/>
<feature type="binding site" evidence="7">
    <location>
        <position position="197"/>
    </location>
    <ligand>
        <name>4-imidazolone-5-propanoate</name>
        <dbReference type="ChEBI" id="CHEBI:77893"/>
    </ligand>
</feature>
<dbReference type="InterPro" id="IPR032466">
    <property type="entry name" value="Metal_Hydrolase"/>
</dbReference>
<comment type="pathway">
    <text evidence="7">Amino-acid degradation; L-histidine degradation into L-glutamate; N-formimidoyl-L-glutamate from L-histidine: step 3/3.</text>
</comment>
<feature type="binding site" evidence="7">
    <location>
        <position position="262"/>
    </location>
    <ligand>
        <name>Zn(2+)</name>
        <dbReference type="ChEBI" id="CHEBI:29105"/>
    </ligand>
</feature>
<feature type="binding site" evidence="7">
    <location>
        <position position="342"/>
    </location>
    <ligand>
        <name>4-imidazolone-5-propanoate</name>
        <dbReference type="ChEBI" id="CHEBI:77893"/>
    </ligand>
</feature>
<feature type="binding site" evidence="7">
    <location>
        <position position="337"/>
    </location>
    <ligand>
        <name>Fe(3+)</name>
        <dbReference type="ChEBI" id="CHEBI:29034"/>
    </ligand>
</feature>
<evidence type="ECO:0000313" key="9">
    <source>
        <dbReference type="EMBL" id="TWG84210.1"/>
    </source>
</evidence>
<feature type="binding site" evidence="7">
    <location>
        <position position="94"/>
    </location>
    <ligand>
        <name>Zn(2+)</name>
        <dbReference type="ChEBI" id="CHEBI:29105"/>
    </ligand>
</feature>
<comment type="similarity">
    <text evidence="7">Belongs to the metallo-dependent hydrolases superfamily. HutI family.</text>
</comment>
<feature type="binding site" evidence="7">
    <location>
        <position position="265"/>
    </location>
    <ligand>
        <name>4-imidazolone-5-propanoate</name>
        <dbReference type="ChEBI" id="CHEBI:77893"/>
    </ligand>
</feature>
<dbReference type="Gene3D" id="2.30.40.10">
    <property type="entry name" value="Urease, subunit C, domain 1"/>
    <property type="match status" value="1"/>
</dbReference>
<dbReference type="SUPFAM" id="SSF51338">
    <property type="entry name" value="Composite domain of metallo-dependent hydrolases"/>
    <property type="match status" value="1"/>
</dbReference>
<feature type="binding site" evidence="7">
    <location>
        <position position="339"/>
    </location>
    <ligand>
        <name>N-formimidoyl-L-glutamate</name>
        <dbReference type="ChEBI" id="CHEBI:58928"/>
    </ligand>
</feature>
<organism evidence="9 10">
    <name type="scientific">Cupriavidus gilardii J11</name>
    <dbReference type="NCBI Taxonomy" id="936133"/>
    <lineage>
        <taxon>Bacteria</taxon>
        <taxon>Pseudomonadati</taxon>
        <taxon>Pseudomonadota</taxon>
        <taxon>Betaproteobacteria</taxon>
        <taxon>Burkholderiales</taxon>
        <taxon>Burkholderiaceae</taxon>
        <taxon>Cupriavidus</taxon>
    </lineage>
</organism>
<feature type="binding site" evidence="7">
    <location>
        <position position="164"/>
    </location>
    <ligand>
        <name>4-imidazolone-5-propanoate</name>
        <dbReference type="ChEBI" id="CHEBI:77893"/>
    </ligand>
</feature>
<dbReference type="Proteomes" id="UP000318141">
    <property type="component" value="Unassembled WGS sequence"/>
</dbReference>
<accession>A0A562BH43</accession>
<evidence type="ECO:0000256" key="3">
    <source>
        <dbReference type="ARBA" id="ARBA00022801"/>
    </source>
</evidence>
<evidence type="ECO:0000256" key="5">
    <source>
        <dbReference type="ARBA" id="ARBA00022833"/>
    </source>
</evidence>
<proteinExistence type="inferred from homology"/>
<dbReference type="InterPro" id="IPR006680">
    <property type="entry name" value="Amidohydro-rel"/>
</dbReference>
<dbReference type="CDD" id="cd01296">
    <property type="entry name" value="Imidazolone-5PH"/>
    <property type="match status" value="1"/>
</dbReference>
<keyword evidence="6 7" id="KW-0408">Iron</keyword>
<dbReference type="UniPathway" id="UPA00379">
    <property type="reaction ID" value="UER00551"/>
</dbReference>